<proteinExistence type="predicted"/>
<evidence type="ECO:0000259" key="1">
    <source>
        <dbReference type="Pfam" id="PF12728"/>
    </source>
</evidence>
<feature type="domain" description="Helix-turn-helix" evidence="1">
    <location>
        <begin position="8"/>
        <end position="57"/>
    </location>
</feature>
<protein>
    <recommendedName>
        <fullName evidence="1">Helix-turn-helix domain-containing protein</fullName>
    </recommendedName>
</protein>
<accession>A0A1E7YQU0</accession>
<reference evidence="2 3" key="1">
    <citation type="submission" date="2016-06" db="EMBL/GenBank/DDBJ databases">
        <title>Gene turnover analysis identifies the evolutionary adaptation of the extremophile Acidithiobacillus caldus.</title>
        <authorList>
            <person name="Zhang X."/>
        </authorList>
    </citation>
    <scope>NUCLEOTIDE SEQUENCE [LARGE SCALE GENOMIC DNA]</scope>
    <source>
        <strain evidence="2 3">DX</strain>
    </source>
</reference>
<dbReference type="InterPro" id="IPR009061">
    <property type="entry name" value="DNA-bd_dom_put_sf"/>
</dbReference>
<sequence>MNEHQFFLLTTREAAAYLRLSVSWLNHDRVCQGRIPFIRIGRLIRYRKADLDEFIRSSQRHSTSDPAGAMQ</sequence>
<name>A0A1E7YQU0_9PROT</name>
<organism evidence="2 3">
    <name type="scientific">Acidithiobacillus caldus</name>
    <dbReference type="NCBI Taxonomy" id="33059"/>
    <lineage>
        <taxon>Bacteria</taxon>
        <taxon>Pseudomonadati</taxon>
        <taxon>Pseudomonadota</taxon>
        <taxon>Acidithiobacillia</taxon>
        <taxon>Acidithiobacillales</taxon>
        <taxon>Acidithiobacillaceae</taxon>
        <taxon>Acidithiobacillus</taxon>
    </lineage>
</organism>
<dbReference type="EMBL" id="LZYE01000047">
    <property type="protein sequence ID" value="OFC38308.1"/>
    <property type="molecule type" value="Genomic_DNA"/>
</dbReference>
<dbReference type="Pfam" id="PF12728">
    <property type="entry name" value="HTH_17"/>
    <property type="match status" value="1"/>
</dbReference>
<comment type="caution">
    <text evidence="2">The sequence shown here is derived from an EMBL/GenBank/DDBJ whole genome shotgun (WGS) entry which is preliminary data.</text>
</comment>
<dbReference type="RefSeq" id="WP_070113952.1">
    <property type="nucleotide sequence ID" value="NZ_LZYE01000047.1"/>
</dbReference>
<dbReference type="InterPro" id="IPR041657">
    <property type="entry name" value="HTH_17"/>
</dbReference>
<dbReference type="SUPFAM" id="SSF46955">
    <property type="entry name" value="Putative DNA-binding domain"/>
    <property type="match status" value="1"/>
</dbReference>
<gene>
    <name evidence="2" type="ORF">BAE27_02295</name>
</gene>
<dbReference type="Proteomes" id="UP000175616">
    <property type="component" value="Unassembled WGS sequence"/>
</dbReference>
<dbReference type="NCBIfam" id="TIGR01764">
    <property type="entry name" value="excise"/>
    <property type="match status" value="1"/>
</dbReference>
<dbReference type="InterPro" id="IPR010093">
    <property type="entry name" value="SinI_DNA-bd"/>
</dbReference>
<dbReference type="AlphaFoldDB" id="A0A1E7YQU0"/>
<evidence type="ECO:0000313" key="3">
    <source>
        <dbReference type="Proteomes" id="UP000175616"/>
    </source>
</evidence>
<dbReference type="GO" id="GO:0003677">
    <property type="term" value="F:DNA binding"/>
    <property type="evidence" value="ECO:0007669"/>
    <property type="project" value="InterPro"/>
</dbReference>
<evidence type="ECO:0000313" key="2">
    <source>
        <dbReference type="EMBL" id="OFC38308.1"/>
    </source>
</evidence>